<evidence type="ECO:0000313" key="1">
    <source>
        <dbReference type="EMBL" id="WAJ28456.1"/>
    </source>
</evidence>
<sequence length="86" mass="9108">MAFRAADGAPSVSSIESCSDGTVKIGIEGAGERLADMRDDVVVLHPRDAKFQTRQLQLTRTMAAVADGRHAPDVSSHRATCRVGAD</sequence>
<dbReference type="Proteomes" id="UP001163223">
    <property type="component" value="Chromosome"/>
</dbReference>
<reference evidence="1" key="1">
    <citation type="submission" date="2022-11" db="EMBL/GenBank/DDBJ databases">
        <title>beta-Carotene-producing bacterium, Jeongeuplla avenae sp. nov., alleviates the salt stress of Arabidopsis seedlings.</title>
        <authorList>
            <person name="Jiang L."/>
            <person name="Lee J."/>
        </authorList>
    </citation>
    <scope>NUCLEOTIDE SEQUENCE</scope>
    <source>
        <strain evidence="1">DY_R2A_6</strain>
    </source>
</reference>
<proteinExistence type="predicted"/>
<dbReference type="EMBL" id="CP113520">
    <property type="protein sequence ID" value="WAJ28456.1"/>
    <property type="molecule type" value="Genomic_DNA"/>
</dbReference>
<evidence type="ECO:0000313" key="2">
    <source>
        <dbReference type="Proteomes" id="UP001163223"/>
    </source>
</evidence>
<name>A0ACD4NP45_9HYPH</name>
<gene>
    <name evidence="1" type="ORF">OXU80_27220</name>
</gene>
<accession>A0ACD4NP45</accession>
<organism evidence="1 2">
    <name type="scientific">Antarcticirhabdus aurantiaca</name>
    <dbReference type="NCBI Taxonomy" id="2606717"/>
    <lineage>
        <taxon>Bacteria</taxon>
        <taxon>Pseudomonadati</taxon>
        <taxon>Pseudomonadota</taxon>
        <taxon>Alphaproteobacteria</taxon>
        <taxon>Hyphomicrobiales</taxon>
        <taxon>Aurantimonadaceae</taxon>
        <taxon>Antarcticirhabdus</taxon>
    </lineage>
</organism>
<keyword evidence="2" id="KW-1185">Reference proteome</keyword>
<protein>
    <submittedName>
        <fullName evidence="1">Uncharacterized protein</fullName>
    </submittedName>
</protein>